<sequence length="107" mass="11759">MRALLDENIPRALIRLFAPEVDAWTVPQCGWSGLTNGRLLTTASAEFDVFITTDQGIPHQQNLSRYEIGIVLMEARSNRFEDLAPLVPEVKARVGSVAPGTVLRVAV</sequence>
<organism evidence="1 2">
    <name type="scientific">Rubrivirga marina</name>
    <dbReference type="NCBI Taxonomy" id="1196024"/>
    <lineage>
        <taxon>Bacteria</taxon>
        <taxon>Pseudomonadati</taxon>
        <taxon>Rhodothermota</taxon>
        <taxon>Rhodothermia</taxon>
        <taxon>Rhodothermales</taxon>
        <taxon>Rubricoccaceae</taxon>
        <taxon>Rubrivirga</taxon>
    </lineage>
</organism>
<dbReference type="AlphaFoldDB" id="A0A271J264"/>
<dbReference type="Proteomes" id="UP000216339">
    <property type="component" value="Unassembled WGS sequence"/>
</dbReference>
<keyword evidence="2" id="KW-1185">Reference proteome</keyword>
<protein>
    <submittedName>
        <fullName evidence="1">Uncharacterized protein</fullName>
    </submittedName>
</protein>
<dbReference type="OrthoDB" id="8085537at2"/>
<accession>A0A271J264</accession>
<proteinExistence type="predicted"/>
<evidence type="ECO:0000313" key="2">
    <source>
        <dbReference type="Proteomes" id="UP000216339"/>
    </source>
</evidence>
<name>A0A271J264_9BACT</name>
<comment type="caution">
    <text evidence="1">The sequence shown here is derived from an EMBL/GenBank/DDBJ whole genome shotgun (WGS) entry which is preliminary data.</text>
</comment>
<dbReference type="RefSeq" id="WP_095510466.1">
    <property type="nucleotide sequence ID" value="NZ_MQWD01000001.1"/>
</dbReference>
<reference evidence="1 2" key="1">
    <citation type="submission" date="2016-11" db="EMBL/GenBank/DDBJ databases">
        <title>Study of marine rhodopsin-containing bacteria.</title>
        <authorList>
            <person name="Yoshizawa S."/>
            <person name="Kumagai Y."/>
            <person name="Kogure K."/>
        </authorList>
    </citation>
    <scope>NUCLEOTIDE SEQUENCE [LARGE SCALE GENOMIC DNA]</scope>
    <source>
        <strain evidence="1 2">SAORIC-28</strain>
    </source>
</reference>
<evidence type="ECO:0000313" key="1">
    <source>
        <dbReference type="EMBL" id="PAP76799.1"/>
    </source>
</evidence>
<dbReference type="EMBL" id="MQWD01000001">
    <property type="protein sequence ID" value="PAP76799.1"/>
    <property type="molecule type" value="Genomic_DNA"/>
</dbReference>
<gene>
    <name evidence="1" type="ORF">BSZ37_10315</name>
</gene>